<dbReference type="GO" id="GO:0005758">
    <property type="term" value="C:mitochondrial intermembrane space"/>
    <property type="evidence" value="ECO:0007669"/>
    <property type="project" value="InterPro"/>
</dbReference>
<accession>A0A167Q8P0</accession>
<dbReference type="PANTHER" id="PTHR13639">
    <property type="entry name" value="CYTOCHROME C OXIDASE ASSEMBLY FACTOR 4 HOMOLOG, MITOCHONDRIAL"/>
    <property type="match status" value="1"/>
</dbReference>
<dbReference type="GO" id="GO:0033617">
    <property type="term" value="P:mitochondrial respiratory chain complex IV assembly"/>
    <property type="evidence" value="ECO:0007669"/>
    <property type="project" value="InterPro"/>
</dbReference>
<dbReference type="PANTHER" id="PTHR13639:SF2">
    <property type="entry name" value="CYTOCHROME C OXIDASE ASSEMBLY FACTOR 4 HOMOLOG, MITOCHONDRIAL"/>
    <property type="match status" value="1"/>
</dbReference>
<dbReference type="InParanoid" id="A0A167Q8P0"/>
<dbReference type="AlphaFoldDB" id="A0A167Q8P0"/>
<evidence type="ECO:0008006" key="4">
    <source>
        <dbReference type="Google" id="ProtNLM"/>
    </source>
</evidence>
<keyword evidence="3" id="KW-1185">Reference proteome</keyword>
<organism evidence="2 3">
    <name type="scientific">Phycomyces blakesleeanus (strain ATCC 8743b / DSM 1359 / FGSC 10004 / NBRC 33097 / NRRL 1555)</name>
    <dbReference type="NCBI Taxonomy" id="763407"/>
    <lineage>
        <taxon>Eukaryota</taxon>
        <taxon>Fungi</taxon>
        <taxon>Fungi incertae sedis</taxon>
        <taxon>Mucoromycota</taxon>
        <taxon>Mucoromycotina</taxon>
        <taxon>Mucoromycetes</taxon>
        <taxon>Mucorales</taxon>
        <taxon>Phycomycetaceae</taxon>
        <taxon>Phycomyces</taxon>
    </lineage>
</organism>
<name>A0A167Q8P0_PHYB8</name>
<dbReference type="InterPro" id="IPR039870">
    <property type="entry name" value="Coa4-like"/>
</dbReference>
<reference evidence="3" key="1">
    <citation type="submission" date="2015-06" db="EMBL/GenBank/DDBJ databases">
        <title>Expansion of signal transduction pathways in fungi by whole-genome duplication.</title>
        <authorList>
            <consortium name="DOE Joint Genome Institute"/>
            <person name="Corrochano L.M."/>
            <person name="Kuo A."/>
            <person name="Marcet-Houben M."/>
            <person name="Polaino S."/>
            <person name="Salamov A."/>
            <person name="Villalobos J.M."/>
            <person name="Alvarez M.I."/>
            <person name="Avalos J."/>
            <person name="Benito E.P."/>
            <person name="Benoit I."/>
            <person name="Burger G."/>
            <person name="Camino L.P."/>
            <person name="Canovas D."/>
            <person name="Cerda-Olmedo E."/>
            <person name="Cheng J.-F."/>
            <person name="Dominguez A."/>
            <person name="Elias M."/>
            <person name="Eslava A.P."/>
            <person name="Glaser F."/>
            <person name="Grimwood J."/>
            <person name="Gutierrez G."/>
            <person name="Heitman J."/>
            <person name="Henrissat B."/>
            <person name="Iturriaga E.A."/>
            <person name="Lang B.F."/>
            <person name="Lavin J.L."/>
            <person name="Lee S."/>
            <person name="Li W."/>
            <person name="Lindquist E."/>
            <person name="Lopez-Garcia S."/>
            <person name="Luque E.M."/>
            <person name="Marcos A.T."/>
            <person name="Martin J."/>
            <person name="McCluskey K."/>
            <person name="Medina H.R."/>
            <person name="Miralles-Duran A."/>
            <person name="Miyazaki A."/>
            <person name="Munoz-Torres E."/>
            <person name="Oguiza J.A."/>
            <person name="Ohm R."/>
            <person name="Olmedo M."/>
            <person name="Orejas M."/>
            <person name="Ortiz-Castellanos L."/>
            <person name="Pisabarro A.G."/>
            <person name="Rodriguez-Romero J."/>
            <person name="Ruiz-Herrera J."/>
            <person name="Ruiz-Vazquez R."/>
            <person name="Sanz C."/>
            <person name="Schackwitz W."/>
            <person name="Schmutz J."/>
            <person name="Shahriari M."/>
            <person name="Shelest E."/>
            <person name="Silva-Franco F."/>
            <person name="Soanes D."/>
            <person name="Syed K."/>
            <person name="Tagua V.G."/>
            <person name="Talbot N.J."/>
            <person name="Thon M."/>
            <person name="De vries R.P."/>
            <person name="Wiebenga A."/>
            <person name="Yadav J.S."/>
            <person name="Braun E.L."/>
            <person name="Baker S."/>
            <person name="Garre V."/>
            <person name="Horwitz B."/>
            <person name="Torres-Martinez S."/>
            <person name="Idnurm A."/>
            <person name="Herrera-Estrella A."/>
            <person name="Gabaldon T."/>
            <person name="Grigoriev I.V."/>
        </authorList>
    </citation>
    <scope>NUCLEOTIDE SEQUENCE [LARGE SCALE GENOMIC DNA]</scope>
    <source>
        <strain evidence="3">NRRL 1555(-)</strain>
    </source>
</reference>
<gene>
    <name evidence="2" type="ORF">PHYBLDRAFT_15389</name>
</gene>
<dbReference type="FunCoup" id="A0A167Q8P0">
    <property type="interactions" value="33"/>
</dbReference>
<dbReference type="OrthoDB" id="5586401at2759"/>
<evidence type="ECO:0000313" key="3">
    <source>
        <dbReference type="Proteomes" id="UP000077315"/>
    </source>
</evidence>
<dbReference type="STRING" id="763407.A0A167Q8P0"/>
<protein>
    <recommendedName>
        <fullName evidence="4">CHCH domain-containing protein</fullName>
    </recommendedName>
</protein>
<proteinExistence type="predicted"/>
<dbReference type="GeneID" id="28994190"/>
<sequence>MSTPEDDDPYNARIEKTGCAEENEILQLCFYDKKDWRLCKEEMQRFRKCFQNNQQNAGSKALAQSEKNNNKH</sequence>
<dbReference type="PROSITE" id="PS51808">
    <property type="entry name" value="CHCH"/>
    <property type="match status" value="1"/>
</dbReference>
<dbReference type="EMBL" id="KV440972">
    <property type="protein sequence ID" value="OAD79277.1"/>
    <property type="molecule type" value="Genomic_DNA"/>
</dbReference>
<dbReference type="Proteomes" id="UP000077315">
    <property type="component" value="Unassembled WGS sequence"/>
</dbReference>
<evidence type="ECO:0000256" key="1">
    <source>
        <dbReference type="SAM" id="MobiDB-lite"/>
    </source>
</evidence>
<dbReference type="VEuPathDB" id="FungiDB:PHYBLDRAFT_15389"/>
<feature type="region of interest" description="Disordered" evidence="1">
    <location>
        <begin position="53"/>
        <end position="72"/>
    </location>
</feature>
<evidence type="ECO:0000313" key="2">
    <source>
        <dbReference type="EMBL" id="OAD79277.1"/>
    </source>
</evidence>
<dbReference type="RefSeq" id="XP_018297317.1">
    <property type="nucleotide sequence ID" value="XM_018433284.1"/>
</dbReference>